<evidence type="ECO:0000313" key="3">
    <source>
        <dbReference type="Proteomes" id="UP000284057"/>
    </source>
</evidence>
<protein>
    <recommendedName>
        <fullName evidence="4">DUF3558 domain-containing protein</fullName>
    </recommendedName>
</protein>
<sequence>GGGDGGDGTDGAAGQPPSDPGGTDDPPPADPVAQPIDACTLGAEAVAGVLGANPVPEDVSDPAGFGPSCAWTGATGHELIVDVSTFDDWVGAADLPGGGAEAVTGLGTEAWASLGAPSNLQVAWRRDDVSVTLAASLDSGGAELVDVARIIDAALLAAGY</sequence>
<proteinExistence type="predicted"/>
<evidence type="ECO:0000313" key="2">
    <source>
        <dbReference type="EMBL" id="RIQ18897.1"/>
    </source>
</evidence>
<name>A0A418KLU4_9ACTN</name>
<feature type="compositionally biased region" description="Low complexity" evidence="1">
    <location>
        <begin position="12"/>
        <end position="24"/>
    </location>
</feature>
<organism evidence="2 3">
    <name type="scientific">Jiangella rhizosphaerae</name>
    <dbReference type="NCBI Taxonomy" id="2293569"/>
    <lineage>
        <taxon>Bacteria</taxon>
        <taxon>Bacillati</taxon>
        <taxon>Actinomycetota</taxon>
        <taxon>Actinomycetes</taxon>
        <taxon>Jiangellales</taxon>
        <taxon>Jiangellaceae</taxon>
        <taxon>Jiangella</taxon>
    </lineage>
</organism>
<dbReference type="AlphaFoldDB" id="A0A418KLU4"/>
<comment type="caution">
    <text evidence="2">The sequence shown here is derived from an EMBL/GenBank/DDBJ whole genome shotgun (WGS) entry which is preliminary data.</text>
</comment>
<dbReference type="Proteomes" id="UP000284057">
    <property type="component" value="Unassembled WGS sequence"/>
</dbReference>
<feature type="compositionally biased region" description="Gly residues" evidence="1">
    <location>
        <begin position="1"/>
        <end position="11"/>
    </location>
</feature>
<reference evidence="2 3" key="1">
    <citation type="submission" date="2018-09" db="EMBL/GenBank/DDBJ databases">
        <title>Isolation, diversity and antifungal activity of actinobacteria from wheat.</title>
        <authorList>
            <person name="Han C."/>
        </authorList>
    </citation>
    <scope>NUCLEOTIDE SEQUENCE [LARGE SCALE GENOMIC DNA]</scope>
    <source>
        <strain evidence="2 3">NEAU-YY265</strain>
    </source>
</reference>
<feature type="region of interest" description="Disordered" evidence="1">
    <location>
        <begin position="1"/>
        <end position="35"/>
    </location>
</feature>
<evidence type="ECO:0000256" key="1">
    <source>
        <dbReference type="SAM" id="MobiDB-lite"/>
    </source>
</evidence>
<accession>A0A418KLU4</accession>
<keyword evidence="3" id="KW-1185">Reference proteome</keyword>
<feature type="non-terminal residue" evidence="2">
    <location>
        <position position="1"/>
    </location>
</feature>
<gene>
    <name evidence="2" type="ORF">DY240_20720</name>
</gene>
<dbReference type="EMBL" id="QUAL01000186">
    <property type="protein sequence ID" value="RIQ18897.1"/>
    <property type="molecule type" value="Genomic_DNA"/>
</dbReference>
<evidence type="ECO:0008006" key="4">
    <source>
        <dbReference type="Google" id="ProtNLM"/>
    </source>
</evidence>